<dbReference type="SUPFAM" id="SSF90123">
    <property type="entry name" value="ABC transporter transmembrane region"/>
    <property type="match status" value="1"/>
</dbReference>
<sequence>MKALCTNFRGYYPQLILGPLFKLLEAVLELMVPLLMANIIDVGIAGGDRAYVLRQGLFLLLLAVLGVAAATTCQYFASVAAFGFGASLRRQVFRHILSLSGHETDAIGAGSLITHITNDVNQVQNGVNMFIRLATRAPFLAIGSIVMAFVLNARIALIFLISTPLIVLVLYQVMKRTLPDYARIQQRQETLGTLTGQNLEGARVIRAFSRQENEKKDFAAASDAHSALTIQVGRISAALNPLTYVIANFAILAILWYGARFADRGLILSGDVFAMVNYMTQTLLALIVLANLIVQFTRAAASAKRLSALLATESSIQSESLPRTREQNAFLAFEQVDFSYAGPAGKNTLEGVSFTAEQGQTIGVIGGTGCGKTTLANLILRFYDVTGGRILLDGQDLRSYPLEVLREKIGYVPQNVKLFSGTIRSNLQLGAPQADDDALWAALTTAQARDFVQQKPEGLDTPVEEGGKNFSGGQRQRLTIARALAKRPSLLILDDSSSALDFATDAALRRALKQDTGGMTVLLISQRASAVKDADRILVMDEGRLVGQGSHEELLQNCPVYREICVSQKLVQQATPESEVSSR</sequence>
<dbReference type="Gene3D" id="3.40.50.300">
    <property type="entry name" value="P-loop containing nucleotide triphosphate hydrolases"/>
    <property type="match status" value="1"/>
</dbReference>
<gene>
    <name evidence="10" type="ORF">QUW08_13730</name>
</gene>
<keyword evidence="2 7" id="KW-0812">Transmembrane</keyword>
<dbReference type="InterPro" id="IPR003439">
    <property type="entry name" value="ABC_transporter-like_ATP-bd"/>
</dbReference>
<dbReference type="PANTHER" id="PTHR43394:SF1">
    <property type="entry name" value="ATP-BINDING CASSETTE SUB-FAMILY B MEMBER 10, MITOCHONDRIAL"/>
    <property type="match status" value="1"/>
</dbReference>
<keyword evidence="4 10" id="KW-0067">ATP-binding</keyword>
<feature type="domain" description="ABC transporter" evidence="8">
    <location>
        <begin position="331"/>
        <end position="567"/>
    </location>
</feature>
<dbReference type="PROSITE" id="PS50893">
    <property type="entry name" value="ABC_TRANSPORTER_2"/>
    <property type="match status" value="1"/>
</dbReference>
<comment type="caution">
    <text evidence="10">The sequence shown here is derived from an EMBL/GenBank/DDBJ whole genome shotgun (WGS) entry which is preliminary data.</text>
</comment>
<evidence type="ECO:0000256" key="3">
    <source>
        <dbReference type="ARBA" id="ARBA00022741"/>
    </source>
</evidence>
<dbReference type="InterPro" id="IPR036640">
    <property type="entry name" value="ABC1_TM_sf"/>
</dbReference>
<feature type="transmembrane region" description="Helical" evidence="7">
    <location>
        <begin position="157"/>
        <end position="174"/>
    </location>
</feature>
<evidence type="ECO:0000256" key="2">
    <source>
        <dbReference type="ARBA" id="ARBA00022692"/>
    </source>
</evidence>
<name>A0ABT7UUD2_9FIRM</name>
<reference evidence="10 11" key="1">
    <citation type="submission" date="2023-06" db="EMBL/GenBank/DDBJ databases">
        <title>Identification and characterization of horizontal gene transfer across gut microbiota members of farm animals based on homology search.</title>
        <authorList>
            <person name="Schwarzerova J."/>
            <person name="Nykrynova M."/>
            <person name="Jureckova K."/>
            <person name="Cejkova D."/>
            <person name="Rychlik I."/>
        </authorList>
    </citation>
    <scope>NUCLEOTIDE SEQUENCE [LARGE SCALE GENOMIC DNA]</scope>
    <source>
        <strain evidence="10 11">ET340</strain>
    </source>
</reference>
<evidence type="ECO:0000256" key="4">
    <source>
        <dbReference type="ARBA" id="ARBA00022840"/>
    </source>
</evidence>
<feature type="domain" description="ABC transmembrane type-1" evidence="9">
    <location>
        <begin position="16"/>
        <end position="298"/>
    </location>
</feature>
<feature type="transmembrane region" description="Helical" evidence="7">
    <location>
        <begin position="20"/>
        <end position="45"/>
    </location>
</feature>
<dbReference type="GO" id="GO:0005524">
    <property type="term" value="F:ATP binding"/>
    <property type="evidence" value="ECO:0007669"/>
    <property type="project" value="UniProtKB-KW"/>
</dbReference>
<keyword evidence="3" id="KW-0547">Nucleotide-binding</keyword>
<evidence type="ECO:0000259" key="8">
    <source>
        <dbReference type="PROSITE" id="PS50893"/>
    </source>
</evidence>
<evidence type="ECO:0000256" key="6">
    <source>
        <dbReference type="ARBA" id="ARBA00023136"/>
    </source>
</evidence>
<dbReference type="SUPFAM" id="SSF52540">
    <property type="entry name" value="P-loop containing nucleoside triphosphate hydrolases"/>
    <property type="match status" value="1"/>
</dbReference>
<evidence type="ECO:0000259" key="9">
    <source>
        <dbReference type="PROSITE" id="PS50929"/>
    </source>
</evidence>
<protein>
    <submittedName>
        <fullName evidence="10">ABC transporter ATP-binding protein</fullName>
    </submittedName>
</protein>
<dbReference type="SMART" id="SM00382">
    <property type="entry name" value="AAA"/>
    <property type="match status" value="1"/>
</dbReference>
<evidence type="ECO:0000313" key="10">
    <source>
        <dbReference type="EMBL" id="MDM8202345.1"/>
    </source>
</evidence>
<dbReference type="InterPro" id="IPR017871">
    <property type="entry name" value="ABC_transporter-like_CS"/>
</dbReference>
<evidence type="ECO:0000313" key="11">
    <source>
        <dbReference type="Proteomes" id="UP001529380"/>
    </source>
</evidence>
<dbReference type="Gene3D" id="1.20.1560.10">
    <property type="entry name" value="ABC transporter type 1, transmembrane domain"/>
    <property type="match status" value="1"/>
</dbReference>
<evidence type="ECO:0000256" key="7">
    <source>
        <dbReference type="SAM" id="Phobius"/>
    </source>
</evidence>
<evidence type="ECO:0000256" key="1">
    <source>
        <dbReference type="ARBA" id="ARBA00004651"/>
    </source>
</evidence>
<feature type="transmembrane region" description="Helical" evidence="7">
    <location>
        <begin position="57"/>
        <end position="84"/>
    </location>
</feature>
<dbReference type="InterPro" id="IPR027417">
    <property type="entry name" value="P-loop_NTPase"/>
</dbReference>
<dbReference type="PANTHER" id="PTHR43394">
    <property type="entry name" value="ATP-DEPENDENT PERMEASE MDL1, MITOCHONDRIAL"/>
    <property type="match status" value="1"/>
</dbReference>
<feature type="transmembrane region" description="Helical" evidence="7">
    <location>
        <begin position="278"/>
        <end position="297"/>
    </location>
</feature>
<comment type="subcellular location">
    <subcellularLocation>
        <location evidence="1">Cell membrane</location>
        <topology evidence="1">Multi-pass membrane protein</topology>
    </subcellularLocation>
</comment>
<keyword evidence="6 7" id="KW-0472">Membrane</keyword>
<organism evidence="10 11">
    <name type="scientific">Allofournierella massiliensis</name>
    <dbReference type="NCBI Taxonomy" id="1650663"/>
    <lineage>
        <taxon>Bacteria</taxon>
        <taxon>Bacillati</taxon>
        <taxon>Bacillota</taxon>
        <taxon>Clostridia</taxon>
        <taxon>Eubacteriales</taxon>
        <taxon>Oscillospiraceae</taxon>
        <taxon>Allofournierella</taxon>
    </lineage>
</organism>
<dbReference type="EMBL" id="JAUDCL010000035">
    <property type="protein sequence ID" value="MDM8202345.1"/>
    <property type="molecule type" value="Genomic_DNA"/>
</dbReference>
<dbReference type="Pfam" id="PF00664">
    <property type="entry name" value="ABC_membrane"/>
    <property type="match status" value="1"/>
</dbReference>
<accession>A0ABT7UUD2</accession>
<keyword evidence="11" id="KW-1185">Reference proteome</keyword>
<feature type="transmembrane region" description="Helical" evidence="7">
    <location>
        <begin position="238"/>
        <end position="258"/>
    </location>
</feature>
<dbReference type="Pfam" id="PF00005">
    <property type="entry name" value="ABC_tran"/>
    <property type="match status" value="1"/>
</dbReference>
<dbReference type="PROSITE" id="PS50929">
    <property type="entry name" value="ABC_TM1F"/>
    <property type="match status" value="1"/>
</dbReference>
<dbReference type="CDD" id="cd18548">
    <property type="entry name" value="ABC_6TM_Tm287_like"/>
    <property type="match status" value="1"/>
</dbReference>
<dbReference type="InterPro" id="IPR003593">
    <property type="entry name" value="AAA+_ATPase"/>
</dbReference>
<keyword evidence="5 7" id="KW-1133">Transmembrane helix</keyword>
<evidence type="ECO:0000256" key="5">
    <source>
        <dbReference type="ARBA" id="ARBA00022989"/>
    </source>
</evidence>
<dbReference type="Proteomes" id="UP001529380">
    <property type="component" value="Unassembled WGS sequence"/>
</dbReference>
<dbReference type="PROSITE" id="PS00211">
    <property type="entry name" value="ABC_TRANSPORTER_1"/>
    <property type="match status" value="1"/>
</dbReference>
<proteinExistence type="predicted"/>
<dbReference type="InterPro" id="IPR039421">
    <property type="entry name" value="Type_1_exporter"/>
</dbReference>
<dbReference type="RefSeq" id="WP_289600657.1">
    <property type="nucleotide sequence ID" value="NZ_JAUDCL010000035.1"/>
</dbReference>
<dbReference type="InterPro" id="IPR011527">
    <property type="entry name" value="ABC1_TM_dom"/>
</dbReference>